<evidence type="ECO:0000256" key="9">
    <source>
        <dbReference type="SAM" id="Phobius"/>
    </source>
</evidence>
<organism evidence="10 11">
    <name type="scientific">Prorocentrum cordatum</name>
    <dbReference type="NCBI Taxonomy" id="2364126"/>
    <lineage>
        <taxon>Eukaryota</taxon>
        <taxon>Sar</taxon>
        <taxon>Alveolata</taxon>
        <taxon>Dinophyceae</taxon>
        <taxon>Prorocentrales</taxon>
        <taxon>Prorocentraceae</taxon>
        <taxon>Prorocentrum</taxon>
    </lineage>
</organism>
<proteinExistence type="inferred from homology"/>
<dbReference type="SUPFAM" id="SSF54637">
    <property type="entry name" value="Thioesterase/thiol ester dehydrase-isomerase"/>
    <property type="match status" value="1"/>
</dbReference>
<dbReference type="NCBIfam" id="NF000582">
    <property type="entry name" value="PRK00006.1"/>
    <property type="match status" value="1"/>
</dbReference>
<keyword evidence="4" id="KW-0444">Lipid biosynthesis</keyword>
<dbReference type="InterPro" id="IPR029069">
    <property type="entry name" value="HotDog_dom_sf"/>
</dbReference>
<dbReference type="Proteomes" id="UP001189429">
    <property type="component" value="Unassembled WGS sequence"/>
</dbReference>
<dbReference type="CDD" id="cd01288">
    <property type="entry name" value="FabZ"/>
    <property type="match status" value="1"/>
</dbReference>
<dbReference type="EC" id="4.2.1.59" evidence="2"/>
<dbReference type="HAMAP" id="MF_00406">
    <property type="entry name" value="FabZ"/>
    <property type="match status" value="1"/>
</dbReference>
<keyword evidence="9" id="KW-0472">Membrane</keyword>
<sequence>MVFSRRDGVWAPQPAPMRRSRACAAAAAAAAVASVVGCLRPSAFSLPVRAAAGAGAAGAGPRQHLLGAAAAAAAAAPGSASKLSARGSGGGVGAAGLALASVAVAAASAGRRRAAAMRARGGDEEESGWTGALKWSALSGEVPLVMDSIAVAKVLPHRYPFLLVDKVIELEPGKRAVGVKCITANEPQFTGHFPDKPIMPGVLQVEALAQLFGLVCLQPPMTDGTGNPDFFFTGIDGVKFRKPVVPGDVLVMEATLEKFREKAGIAKASGRGYVDGKLAVEVKEMTFVILKEDK</sequence>
<evidence type="ECO:0000256" key="7">
    <source>
        <dbReference type="ARBA" id="ARBA00023239"/>
    </source>
</evidence>
<dbReference type="Pfam" id="PF07977">
    <property type="entry name" value="FabA"/>
    <property type="match status" value="1"/>
</dbReference>
<dbReference type="Gene3D" id="3.10.129.10">
    <property type="entry name" value="Hotdog Thioesterase"/>
    <property type="match status" value="1"/>
</dbReference>
<reference evidence="10" key="1">
    <citation type="submission" date="2023-10" db="EMBL/GenBank/DDBJ databases">
        <authorList>
            <person name="Chen Y."/>
            <person name="Shah S."/>
            <person name="Dougan E. K."/>
            <person name="Thang M."/>
            <person name="Chan C."/>
        </authorList>
    </citation>
    <scope>NUCLEOTIDE SEQUENCE [LARGE SCALE GENOMIC DNA]</scope>
</reference>
<dbReference type="PANTHER" id="PTHR30272:SF1">
    <property type="entry name" value="3-HYDROXYACYL-[ACYL-CARRIER-PROTEIN] DEHYDRATASE"/>
    <property type="match status" value="1"/>
</dbReference>
<dbReference type="InterPro" id="IPR013114">
    <property type="entry name" value="FabA_FabZ"/>
</dbReference>
<evidence type="ECO:0000313" key="11">
    <source>
        <dbReference type="Proteomes" id="UP001189429"/>
    </source>
</evidence>
<keyword evidence="9" id="KW-0812">Transmembrane</keyword>
<dbReference type="PANTHER" id="PTHR30272">
    <property type="entry name" value="3-HYDROXYACYL-[ACYL-CARRIER-PROTEIN] DEHYDRATASE"/>
    <property type="match status" value="1"/>
</dbReference>
<dbReference type="NCBIfam" id="TIGR01750">
    <property type="entry name" value="fabZ"/>
    <property type="match status" value="1"/>
</dbReference>
<comment type="function">
    <text evidence="8">Involved in unsaturated fatty acids biosynthesis. Catalyzes the dehydration of short chain beta-hydroxyacyl-ACPs and long chain saturated and unsaturated beta-hydroxyacyl-ACPs.</text>
</comment>
<evidence type="ECO:0000256" key="6">
    <source>
        <dbReference type="ARBA" id="ARBA00023098"/>
    </source>
</evidence>
<evidence type="ECO:0000256" key="4">
    <source>
        <dbReference type="ARBA" id="ARBA00022516"/>
    </source>
</evidence>
<comment type="subcellular location">
    <subcellularLocation>
        <location evidence="1">Cytoplasm</location>
    </subcellularLocation>
</comment>
<evidence type="ECO:0000256" key="3">
    <source>
        <dbReference type="ARBA" id="ARBA00022490"/>
    </source>
</evidence>
<keyword evidence="7" id="KW-0456">Lyase</keyword>
<keyword evidence="5" id="KW-0441">Lipid A biosynthesis</keyword>
<dbReference type="InterPro" id="IPR010084">
    <property type="entry name" value="FabZ"/>
</dbReference>
<keyword evidence="3" id="KW-0963">Cytoplasm</keyword>
<evidence type="ECO:0000256" key="2">
    <source>
        <dbReference type="ARBA" id="ARBA00013167"/>
    </source>
</evidence>
<keyword evidence="9" id="KW-1133">Transmembrane helix</keyword>
<gene>
    <name evidence="10" type="ORF">PCOR1329_LOCUS24154</name>
</gene>
<feature type="transmembrane region" description="Helical" evidence="9">
    <location>
        <begin position="91"/>
        <end position="110"/>
    </location>
</feature>
<evidence type="ECO:0000256" key="1">
    <source>
        <dbReference type="ARBA" id="ARBA00004496"/>
    </source>
</evidence>
<comment type="caution">
    <text evidence="10">The sequence shown here is derived from an EMBL/GenBank/DDBJ whole genome shotgun (WGS) entry which is preliminary data.</text>
</comment>
<evidence type="ECO:0000256" key="5">
    <source>
        <dbReference type="ARBA" id="ARBA00022556"/>
    </source>
</evidence>
<keyword evidence="11" id="KW-1185">Reference proteome</keyword>
<evidence type="ECO:0000313" key="10">
    <source>
        <dbReference type="EMBL" id="CAK0823453.1"/>
    </source>
</evidence>
<accession>A0ABN9RXF0</accession>
<dbReference type="EMBL" id="CAUYUJ010008280">
    <property type="protein sequence ID" value="CAK0823453.1"/>
    <property type="molecule type" value="Genomic_DNA"/>
</dbReference>
<keyword evidence="6" id="KW-0443">Lipid metabolism</keyword>
<protein>
    <recommendedName>
        <fullName evidence="2">3-hydroxyacyl-[acyl-carrier-protein] dehydratase</fullName>
        <ecNumber evidence="2">4.2.1.59</ecNumber>
    </recommendedName>
</protein>
<evidence type="ECO:0000256" key="8">
    <source>
        <dbReference type="ARBA" id="ARBA00025049"/>
    </source>
</evidence>
<name>A0ABN9RXF0_9DINO</name>